<comment type="caution">
    <text evidence="1">The sequence shown here is derived from an EMBL/GenBank/DDBJ whole genome shotgun (WGS) entry which is preliminary data.</text>
</comment>
<sequence length="98" mass="11296">MLIRWNSSFLLNDRLILHKDVLNSMCSFLNNITGLTEKQTKKLMGLMLNQQEWNLLNCLKNVLEPFLEATTALSGQKYPTMALSFCFPSFITFSTIIF</sequence>
<organism evidence="1 2">
    <name type="scientific">Rotaria magnacalcarata</name>
    <dbReference type="NCBI Taxonomy" id="392030"/>
    <lineage>
        <taxon>Eukaryota</taxon>
        <taxon>Metazoa</taxon>
        <taxon>Spiralia</taxon>
        <taxon>Gnathifera</taxon>
        <taxon>Rotifera</taxon>
        <taxon>Eurotatoria</taxon>
        <taxon>Bdelloidea</taxon>
        <taxon>Philodinida</taxon>
        <taxon>Philodinidae</taxon>
        <taxon>Rotaria</taxon>
    </lineage>
</organism>
<name>A0A816Z510_9BILA</name>
<proteinExistence type="predicted"/>
<reference evidence="1" key="1">
    <citation type="submission" date="2021-02" db="EMBL/GenBank/DDBJ databases">
        <authorList>
            <person name="Nowell W R."/>
        </authorList>
    </citation>
    <scope>NUCLEOTIDE SEQUENCE</scope>
</reference>
<dbReference type="AlphaFoldDB" id="A0A816Z510"/>
<protein>
    <submittedName>
        <fullName evidence="1">Uncharacterized protein</fullName>
    </submittedName>
</protein>
<dbReference type="Proteomes" id="UP000663824">
    <property type="component" value="Unassembled WGS sequence"/>
</dbReference>
<evidence type="ECO:0000313" key="2">
    <source>
        <dbReference type="Proteomes" id="UP000663824"/>
    </source>
</evidence>
<dbReference type="InterPro" id="IPR012337">
    <property type="entry name" value="RNaseH-like_sf"/>
</dbReference>
<dbReference type="EMBL" id="CAJNRE010019019">
    <property type="protein sequence ID" value="CAF2186317.1"/>
    <property type="molecule type" value="Genomic_DNA"/>
</dbReference>
<evidence type="ECO:0000313" key="1">
    <source>
        <dbReference type="EMBL" id="CAF2186317.1"/>
    </source>
</evidence>
<accession>A0A816Z510</accession>
<gene>
    <name evidence="1" type="ORF">MBJ925_LOCUS34633</name>
</gene>
<dbReference type="SUPFAM" id="SSF53098">
    <property type="entry name" value="Ribonuclease H-like"/>
    <property type="match status" value="1"/>
</dbReference>